<dbReference type="RefSeq" id="WP_066062057.1">
    <property type="nucleotide sequence ID" value="NZ_CP013015.1"/>
</dbReference>
<accession>A0A7V1P3A1</accession>
<dbReference type="InterPro" id="IPR006027">
    <property type="entry name" value="NusB_RsmB_TIM44"/>
</dbReference>
<dbReference type="InterPro" id="IPR011605">
    <property type="entry name" value="NusB_fam"/>
</dbReference>
<keyword evidence="4 6" id="KW-0805">Transcription regulation</keyword>
<dbReference type="PANTHER" id="PTHR11078">
    <property type="entry name" value="N UTILIZATION SUBSTANCE PROTEIN B-RELATED"/>
    <property type="match status" value="1"/>
</dbReference>
<dbReference type="GO" id="GO:0005829">
    <property type="term" value="C:cytosol"/>
    <property type="evidence" value="ECO:0007669"/>
    <property type="project" value="TreeGrafter"/>
</dbReference>
<evidence type="ECO:0000256" key="6">
    <source>
        <dbReference type="HAMAP-Rule" id="MF_00073"/>
    </source>
</evidence>
<dbReference type="SUPFAM" id="SSF48013">
    <property type="entry name" value="NusB-like"/>
    <property type="match status" value="1"/>
</dbReference>
<dbReference type="EMBL" id="CP013015">
    <property type="protein sequence ID" value="AMM40893.1"/>
    <property type="molecule type" value="Genomic_DNA"/>
</dbReference>
<sequence>MEAEPPHFSRKARHKARAIALQVLYQKEIIEEPLENIWAFFCKHYQYPKESLDYAWKLVQGVVENQPQIDLLLGQYAPHWQIERMPFIERNILRLATYEMLYISDVPPKVSINEAIELAKIYGSKTSSTFVNAILDAIYHKEIKGK</sequence>
<dbReference type="GO" id="GO:0006353">
    <property type="term" value="P:DNA-templated transcription termination"/>
    <property type="evidence" value="ECO:0007669"/>
    <property type="project" value="UniProtKB-UniRule"/>
</dbReference>
<evidence type="ECO:0000256" key="4">
    <source>
        <dbReference type="ARBA" id="ARBA00023015"/>
    </source>
</evidence>
<reference evidence="7 8" key="1">
    <citation type="submission" date="2015-10" db="EMBL/GenBank/DDBJ databases">
        <title>Candidatus Desulfofervidus auxilii, a hydrogenotrophic sulfate-reducing bacterium involved in the thermophilic anaerobic oxidation of methane.</title>
        <authorList>
            <person name="Krukenberg V."/>
            <person name="Richter M."/>
            <person name="Wegener G."/>
        </authorList>
    </citation>
    <scope>NUCLEOTIDE SEQUENCE [LARGE SCALE GENOMIC DNA]</scope>
    <source>
        <strain evidence="7 8">HS1</strain>
    </source>
</reference>
<keyword evidence="5 6" id="KW-0804">Transcription</keyword>
<dbReference type="PANTHER" id="PTHR11078:SF3">
    <property type="entry name" value="ANTITERMINATION NUSB DOMAIN-CONTAINING PROTEIN"/>
    <property type="match status" value="1"/>
</dbReference>
<dbReference type="HAMAP" id="MF_00073">
    <property type="entry name" value="NusB"/>
    <property type="match status" value="1"/>
</dbReference>
<comment type="function">
    <text evidence="6">Involved in transcription antitermination. Required for transcription of ribosomal RNA (rRNA) genes. Binds specifically to the boxA antiterminator sequence of the ribosomal RNA (rrn) operons.</text>
</comment>
<keyword evidence="3 6" id="KW-0694">RNA-binding</keyword>
<dbReference type="NCBIfam" id="TIGR01951">
    <property type="entry name" value="nusB"/>
    <property type="match status" value="1"/>
</dbReference>
<name>A0A7V1P3A1_DESA2</name>
<dbReference type="Pfam" id="PF01029">
    <property type="entry name" value="NusB"/>
    <property type="match status" value="1"/>
</dbReference>
<evidence type="ECO:0000256" key="5">
    <source>
        <dbReference type="ARBA" id="ARBA00023163"/>
    </source>
</evidence>
<gene>
    <name evidence="6" type="primary">nusB</name>
    <name evidence="7" type="ORF">HS1_001089</name>
</gene>
<dbReference type="KEGG" id="daw:HS1_001089"/>
<evidence type="ECO:0000256" key="2">
    <source>
        <dbReference type="ARBA" id="ARBA00022814"/>
    </source>
</evidence>
<dbReference type="OrthoDB" id="9797817at2"/>
<keyword evidence="8" id="KW-1185">Reference proteome</keyword>
<dbReference type="GO" id="GO:0031564">
    <property type="term" value="P:transcription antitermination"/>
    <property type="evidence" value="ECO:0007669"/>
    <property type="project" value="UniProtKB-KW"/>
</dbReference>
<dbReference type="CDD" id="cd00619">
    <property type="entry name" value="Terminator_NusB"/>
    <property type="match status" value="1"/>
</dbReference>
<evidence type="ECO:0000313" key="7">
    <source>
        <dbReference type="EMBL" id="AMM40893.1"/>
    </source>
</evidence>
<dbReference type="AlphaFoldDB" id="A0A7V1P3A1"/>
<dbReference type="GO" id="GO:0003723">
    <property type="term" value="F:RNA binding"/>
    <property type="evidence" value="ECO:0007669"/>
    <property type="project" value="UniProtKB-UniRule"/>
</dbReference>
<evidence type="ECO:0000256" key="1">
    <source>
        <dbReference type="ARBA" id="ARBA00005952"/>
    </source>
</evidence>
<keyword evidence="2 6" id="KW-0889">Transcription antitermination</keyword>
<comment type="similarity">
    <text evidence="1 6">Belongs to the NusB family.</text>
</comment>
<proteinExistence type="inferred from homology"/>
<evidence type="ECO:0000313" key="8">
    <source>
        <dbReference type="Proteomes" id="UP000070560"/>
    </source>
</evidence>
<dbReference type="Proteomes" id="UP000070560">
    <property type="component" value="Chromosome"/>
</dbReference>
<dbReference type="InterPro" id="IPR035926">
    <property type="entry name" value="NusB-like_sf"/>
</dbReference>
<organism evidence="7 8">
    <name type="scientific">Desulfofervidus auxilii</name>
    <dbReference type="NCBI Taxonomy" id="1621989"/>
    <lineage>
        <taxon>Bacteria</taxon>
        <taxon>Pseudomonadati</taxon>
        <taxon>Thermodesulfobacteriota</taxon>
        <taxon>Candidatus Desulfofervidia</taxon>
        <taxon>Candidatus Desulfofervidales</taxon>
        <taxon>Candidatus Desulfofervidaceae</taxon>
        <taxon>Candidatus Desulfofervidus</taxon>
    </lineage>
</organism>
<dbReference type="Gene3D" id="1.10.940.10">
    <property type="entry name" value="NusB-like"/>
    <property type="match status" value="1"/>
</dbReference>
<evidence type="ECO:0000256" key="3">
    <source>
        <dbReference type="ARBA" id="ARBA00022884"/>
    </source>
</evidence>
<protein>
    <recommendedName>
        <fullName evidence="6">Transcription antitermination protein NusB</fullName>
    </recommendedName>
    <alternativeName>
        <fullName evidence="6">Antitermination factor NusB</fullName>
    </alternativeName>
</protein>